<reference evidence="2 3" key="1">
    <citation type="submission" date="2016-11" db="EMBL/GenBank/DDBJ databases">
        <authorList>
            <person name="Jaros S."/>
            <person name="Januszkiewicz K."/>
            <person name="Wedrychowicz H."/>
        </authorList>
    </citation>
    <scope>NUCLEOTIDE SEQUENCE [LARGE SCALE GENOMIC DNA]</scope>
    <source>
        <strain evidence="2 3">DSM 5091</strain>
    </source>
</reference>
<evidence type="ECO:0000256" key="1">
    <source>
        <dbReference type="HAMAP-Rule" id="MF_00386"/>
    </source>
</evidence>
<dbReference type="PANTHER" id="PTHR33383:SF1">
    <property type="entry name" value="MEMBRANE PROTEIN INSERTION EFFICIENCY FACTOR-RELATED"/>
    <property type="match status" value="1"/>
</dbReference>
<keyword evidence="1" id="KW-1003">Cell membrane</keyword>
<dbReference type="InterPro" id="IPR002696">
    <property type="entry name" value="Membr_insert_effic_factor_YidD"/>
</dbReference>
<dbReference type="HAMAP" id="MF_00386">
    <property type="entry name" value="UPF0161_YidD"/>
    <property type="match status" value="1"/>
</dbReference>
<keyword evidence="3" id="KW-1185">Reference proteome</keyword>
<accession>A0A1M6JUJ5</accession>
<comment type="similarity">
    <text evidence="1">Belongs to the UPF0161 family.</text>
</comment>
<dbReference type="Pfam" id="PF01809">
    <property type="entry name" value="YidD"/>
    <property type="match status" value="1"/>
</dbReference>
<dbReference type="EMBL" id="FQZT01000009">
    <property type="protein sequence ID" value="SHJ50351.1"/>
    <property type="molecule type" value="Genomic_DNA"/>
</dbReference>
<dbReference type="RefSeq" id="WP_072909091.1">
    <property type="nucleotide sequence ID" value="NZ_FQZT01000009.1"/>
</dbReference>
<comment type="function">
    <text evidence="1">Could be involved in insertion of integral membrane proteins into the membrane.</text>
</comment>
<gene>
    <name evidence="2" type="ORF">SAMN02745165_02521</name>
</gene>
<dbReference type="GO" id="GO:0005886">
    <property type="term" value="C:plasma membrane"/>
    <property type="evidence" value="ECO:0007669"/>
    <property type="project" value="UniProtKB-SubCell"/>
</dbReference>
<comment type="subcellular location">
    <subcellularLocation>
        <location evidence="1">Cell membrane</location>
        <topology evidence="1">Peripheral membrane protein</topology>
        <orientation evidence="1">Cytoplasmic side</orientation>
    </subcellularLocation>
</comment>
<dbReference type="NCBIfam" id="TIGR00278">
    <property type="entry name" value="membrane protein insertion efficiency factor YidD"/>
    <property type="match status" value="1"/>
</dbReference>
<dbReference type="AlphaFoldDB" id="A0A1M6JUJ5"/>
<name>A0A1M6JUJ5_MALRU</name>
<dbReference type="OrthoDB" id="9801753at2"/>
<proteinExistence type="inferred from homology"/>
<dbReference type="SMART" id="SM01234">
    <property type="entry name" value="Haemolytic"/>
    <property type="match status" value="1"/>
</dbReference>
<keyword evidence="1" id="KW-0472">Membrane</keyword>
<dbReference type="STRING" id="1122189.SAMN02745165_02521"/>
<protein>
    <recommendedName>
        <fullName evidence="1">Putative membrane protein insertion efficiency factor</fullName>
    </recommendedName>
</protein>
<organism evidence="2 3">
    <name type="scientific">Malonomonas rubra DSM 5091</name>
    <dbReference type="NCBI Taxonomy" id="1122189"/>
    <lineage>
        <taxon>Bacteria</taxon>
        <taxon>Pseudomonadati</taxon>
        <taxon>Thermodesulfobacteriota</taxon>
        <taxon>Desulfuromonadia</taxon>
        <taxon>Desulfuromonadales</taxon>
        <taxon>Geopsychrobacteraceae</taxon>
        <taxon>Malonomonas</taxon>
    </lineage>
</organism>
<evidence type="ECO:0000313" key="2">
    <source>
        <dbReference type="EMBL" id="SHJ50351.1"/>
    </source>
</evidence>
<dbReference type="PANTHER" id="PTHR33383">
    <property type="entry name" value="MEMBRANE PROTEIN INSERTION EFFICIENCY FACTOR-RELATED"/>
    <property type="match status" value="1"/>
</dbReference>
<evidence type="ECO:0000313" key="3">
    <source>
        <dbReference type="Proteomes" id="UP000184171"/>
    </source>
</evidence>
<sequence>MVEKPFVLLIDFYRTCISPLLPQSCRFYPSCSNYAREALLTHGLLRGCFLTLIRLSKCHPFHQGGFDPVPVVNKQES</sequence>
<dbReference type="Proteomes" id="UP000184171">
    <property type="component" value="Unassembled WGS sequence"/>
</dbReference>